<keyword evidence="2" id="KW-0862">Zinc</keyword>
<feature type="domain" description="RWD" evidence="6">
    <location>
        <begin position="55"/>
        <end position="171"/>
    </location>
</feature>
<dbReference type="InterPro" id="IPR039133">
    <property type="entry name" value="RNF25"/>
</dbReference>
<keyword evidence="1 3" id="KW-0479">Metal-binding</keyword>
<dbReference type="PANTHER" id="PTHR13198:SF4">
    <property type="entry name" value="E3 UBIQUITIN-PROTEIN LIGASE RNF25"/>
    <property type="match status" value="1"/>
</dbReference>
<dbReference type="Proteomes" id="UP000683360">
    <property type="component" value="Unassembled WGS sequence"/>
</dbReference>
<organism evidence="7 8">
    <name type="scientific">Mytilus edulis</name>
    <name type="common">Blue mussel</name>
    <dbReference type="NCBI Taxonomy" id="6550"/>
    <lineage>
        <taxon>Eukaryota</taxon>
        <taxon>Metazoa</taxon>
        <taxon>Spiralia</taxon>
        <taxon>Lophotrochozoa</taxon>
        <taxon>Mollusca</taxon>
        <taxon>Bivalvia</taxon>
        <taxon>Autobranchia</taxon>
        <taxon>Pteriomorphia</taxon>
        <taxon>Mytilida</taxon>
        <taxon>Mytiloidea</taxon>
        <taxon>Mytilidae</taxon>
        <taxon>Mytilinae</taxon>
        <taxon>Mytilus</taxon>
    </lineage>
</organism>
<dbReference type="CDD" id="cd16470">
    <property type="entry name" value="RING-H2_RNF25"/>
    <property type="match status" value="1"/>
</dbReference>
<dbReference type="Pfam" id="PF05773">
    <property type="entry name" value="RWD"/>
    <property type="match status" value="1"/>
</dbReference>
<dbReference type="PROSITE" id="PS50908">
    <property type="entry name" value="RWD"/>
    <property type="match status" value="1"/>
</dbReference>
<evidence type="ECO:0000256" key="2">
    <source>
        <dbReference type="ARBA" id="ARBA00022833"/>
    </source>
</evidence>
<evidence type="ECO:0000313" key="8">
    <source>
        <dbReference type="Proteomes" id="UP000683360"/>
    </source>
</evidence>
<feature type="compositionally biased region" description="Polar residues" evidence="4">
    <location>
        <begin position="455"/>
        <end position="464"/>
    </location>
</feature>
<dbReference type="GO" id="GO:0016567">
    <property type="term" value="P:protein ubiquitination"/>
    <property type="evidence" value="ECO:0007669"/>
    <property type="project" value="TreeGrafter"/>
</dbReference>
<keyword evidence="7" id="KW-0012">Acyltransferase</keyword>
<dbReference type="SMART" id="SM00591">
    <property type="entry name" value="RWD"/>
    <property type="match status" value="1"/>
</dbReference>
<dbReference type="EMBL" id="CAJPWZ010000471">
    <property type="protein sequence ID" value="CAG2194202.1"/>
    <property type="molecule type" value="Genomic_DNA"/>
</dbReference>
<evidence type="ECO:0000313" key="7">
    <source>
        <dbReference type="EMBL" id="CAG2194202.1"/>
    </source>
</evidence>
<feature type="compositionally biased region" description="Basic and acidic residues" evidence="4">
    <location>
        <begin position="534"/>
        <end position="669"/>
    </location>
</feature>
<dbReference type="InterPro" id="IPR001841">
    <property type="entry name" value="Znf_RING"/>
</dbReference>
<keyword evidence="1 3" id="KW-0863">Zinc-finger</keyword>
<evidence type="ECO:0000256" key="1">
    <source>
        <dbReference type="ARBA" id="ARBA00022771"/>
    </source>
</evidence>
<feature type="compositionally biased region" description="Basic and acidic residues" evidence="4">
    <location>
        <begin position="432"/>
        <end position="453"/>
    </location>
</feature>
<dbReference type="InterPro" id="IPR013083">
    <property type="entry name" value="Znf_RING/FYVE/PHD"/>
</dbReference>
<dbReference type="InterPro" id="IPR016135">
    <property type="entry name" value="UBQ-conjugating_enzyme/RWD"/>
</dbReference>
<name>A0A8S3QHN0_MYTED</name>
<gene>
    <name evidence="7" type="ORF">MEDL_9230</name>
</gene>
<dbReference type="SMART" id="SM00184">
    <property type="entry name" value="RING"/>
    <property type="match status" value="1"/>
</dbReference>
<dbReference type="Gene3D" id="3.30.40.10">
    <property type="entry name" value="Zinc/RING finger domain, C3HC4 (zinc finger)"/>
    <property type="match status" value="1"/>
</dbReference>
<dbReference type="EC" id="2.3.2.27" evidence="7"/>
<feature type="region of interest" description="Disordered" evidence="4">
    <location>
        <begin position="292"/>
        <end position="319"/>
    </location>
</feature>
<sequence>MLSLFRNIADNHGSVERSIAQRQLALKTRDSESWFIQIIKLTEIYKLKTNLINMEELEVLESIYLDDIKVNKDEQDSPVSIQLQLHPATGDELDKRYVCMTLTLNLPQQYPDEVPDIVITNPRGIAEEELAKESLTDGNVPHCPCTICCEHFTEEDMFTKTDCYHYFHNNCLQRYIKHQLDVQKQVDKSRIQHTEINEDDKKIKCPVCREELSYDAEFLQDDFSKLKKDETFYQPSCDMRVWQKNMAELYLKQKDKGGIIDVEAEKNKYLLTDSDNEIPIIVSKVITDNTENDQTKQTNVEKEDLKERTSASSKFHKTGRGREDMTESLIFVVVNLMIDMIGTILLLIDQTKEEAMVIDHHQVDNKNIQKGIMIEDQHLVTTIGEGLSKDFKDNRSEKQNHGDKSDEINGSVEEKLTNKDSGSPRIGVKVNDMQKIENGERSKSELIAEKKTGNGEMSDSTSYKGSGVIKVVTMKESNQEKMTSTDLKVSEKDKAPTNSSKLPVSKTETKDSSQVTRGQIKNDGYRGRGHRKHAGEVNRGEMKSQGRFRDEHHHDNSRWRDQDHYYGNRKYYDDYRDNRHYDRQGQDERRGQGQNYDRKAQGYYDDRKRHEPKHRSENNRKTYEGKEPEKLSSSDSRSSESAKTKEPDKSETTREQGAKSHALRKEEKPKHIRKDVHRDEKTAVPHRNYRTSINHSKMSSDRQDKQGCDKNVDKMTGSSTTKTDTRTSRPPGFEVKGPPPGFSEKSVKPPPGF</sequence>
<accession>A0A8S3QHN0</accession>
<proteinExistence type="predicted"/>
<feature type="region of interest" description="Disordered" evidence="4">
    <location>
        <begin position="389"/>
        <end position="753"/>
    </location>
</feature>
<reference evidence="7" key="1">
    <citation type="submission" date="2021-03" db="EMBL/GenBank/DDBJ databases">
        <authorList>
            <person name="Bekaert M."/>
        </authorList>
    </citation>
    <scope>NUCLEOTIDE SEQUENCE</scope>
</reference>
<comment type="caution">
    <text evidence="7">The sequence shown here is derived from an EMBL/GenBank/DDBJ whole genome shotgun (WGS) entry which is preliminary data.</text>
</comment>
<dbReference type="SUPFAM" id="SSF57850">
    <property type="entry name" value="RING/U-box"/>
    <property type="match status" value="1"/>
</dbReference>
<dbReference type="CDD" id="cd23818">
    <property type="entry name" value="RWD_RNF25"/>
    <property type="match status" value="1"/>
</dbReference>
<evidence type="ECO:0000256" key="3">
    <source>
        <dbReference type="PROSITE-ProRule" id="PRU00175"/>
    </source>
</evidence>
<feature type="domain" description="RING-type" evidence="5">
    <location>
        <begin position="145"/>
        <end position="209"/>
    </location>
</feature>
<dbReference type="InterPro" id="IPR006575">
    <property type="entry name" value="RWD_dom"/>
</dbReference>
<evidence type="ECO:0000259" key="5">
    <source>
        <dbReference type="PROSITE" id="PS50089"/>
    </source>
</evidence>
<dbReference type="AlphaFoldDB" id="A0A8S3QHN0"/>
<dbReference type="PROSITE" id="PS50089">
    <property type="entry name" value="ZF_RING_2"/>
    <property type="match status" value="1"/>
</dbReference>
<evidence type="ECO:0000256" key="4">
    <source>
        <dbReference type="SAM" id="MobiDB-lite"/>
    </source>
</evidence>
<dbReference type="Gene3D" id="3.10.110.10">
    <property type="entry name" value="Ubiquitin Conjugating Enzyme"/>
    <property type="match status" value="1"/>
</dbReference>
<dbReference type="GO" id="GO:0005634">
    <property type="term" value="C:nucleus"/>
    <property type="evidence" value="ECO:0007669"/>
    <property type="project" value="TreeGrafter"/>
</dbReference>
<keyword evidence="8" id="KW-1185">Reference proteome</keyword>
<evidence type="ECO:0000259" key="6">
    <source>
        <dbReference type="PROSITE" id="PS50908"/>
    </source>
</evidence>
<feature type="compositionally biased region" description="Basic and acidic residues" evidence="4">
    <location>
        <begin position="698"/>
        <end position="713"/>
    </location>
</feature>
<dbReference type="SUPFAM" id="SSF54495">
    <property type="entry name" value="UBC-like"/>
    <property type="match status" value="1"/>
</dbReference>
<dbReference type="GO" id="GO:0008270">
    <property type="term" value="F:zinc ion binding"/>
    <property type="evidence" value="ECO:0007669"/>
    <property type="project" value="UniProtKB-KW"/>
</dbReference>
<dbReference type="GO" id="GO:0061630">
    <property type="term" value="F:ubiquitin protein ligase activity"/>
    <property type="evidence" value="ECO:0007669"/>
    <property type="project" value="UniProtKB-EC"/>
</dbReference>
<keyword evidence="7" id="KW-0808">Transferase</keyword>
<dbReference type="OrthoDB" id="432311at2759"/>
<dbReference type="PANTHER" id="PTHR13198">
    <property type="entry name" value="RING FINGER PROTEIN 25"/>
    <property type="match status" value="1"/>
</dbReference>
<feature type="compositionally biased region" description="Basic and acidic residues" evidence="4">
    <location>
        <begin position="389"/>
        <end position="418"/>
    </location>
</feature>
<feature type="compositionally biased region" description="Basic and acidic residues" evidence="4">
    <location>
        <begin position="299"/>
        <end position="309"/>
    </location>
</feature>
<protein>
    <submittedName>
        <fullName evidence="7">RNF25</fullName>
        <ecNumber evidence="7">2.3.2.27</ecNumber>
    </submittedName>
</protein>